<sequence length="798" mass="90045">MAEVALMLFSFLTHPAPIQNSSPESLQCQGPLPLYLREPFSVTTHHNHNQDAASRFINATFPLMDDIKYLRTWTDKFSESRRASQTGNGSFRKPSPQPQDEGVHRLSWKHIPSDFSSIVSDRNIEFAFNAGNLEFNRTVTLEQILKKRNLSLNKTSAPGVHQRLFRRSHPLATIFSELGYIMDYCTVVLYQILLQSDDSLLNVTPPELQLLGTVDTCETRREREKEGPCDPARRYRTINGTCNNIRNPSWGSAFSPLRRIVPANYGDGVMSLRRAQDGKPLPSARLVSATINLNRKSAATCFSFLHLTFGQFVDHDITSTPVAKGEGEETIPCCIDEVKNDPRLFHPECAPISIPSDDPFYSTWGATCMEFVRSLPAERCQIGPREQVNQITSFLDGSNVYGSTDEDSENLREGKGGRLLVQVAKNGENLLPPSTDREDGCNNEEKFMQNEFCFIAGDDRVNEQVMLTLMHTVWVREHNRVAKQLEAQNPSWPDNLLFQEARRIVVAEMQHIVYNEFLPAVLGKELMERLNLLPQKDGRKTNSYDPNVSPSIANEFSTAAFRFGHSMITDNILEINKDGKKAAQEVSEVLFQPFFLYASNSTKRLLKGSVSQNILKVDPLFTEEFGMDLVALNLQRGRDHGIGSYLRLREACGLPLAKTFSDLNQHLLPGAVEQLKKVYRTVEDIDLFAGGVSERLIEGGQVGPTFACIISDQFLRLKIGDRYWYEEEGPGAFTRDQLRELHSVSLARIMCDNVLGTHTIARWPLQVSSAFNPQISCQSDCIPSINFDFWEADEYRKS</sequence>
<dbReference type="GO" id="GO:0004601">
    <property type="term" value="F:peroxidase activity"/>
    <property type="evidence" value="ECO:0007669"/>
    <property type="project" value="UniProtKB-KW"/>
</dbReference>
<comment type="caution">
    <text evidence="8">The sequence shown here is derived from an EMBL/GenBank/DDBJ whole genome shotgun (WGS) entry which is preliminary data.</text>
</comment>
<dbReference type="Proteomes" id="UP001487740">
    <property type="component" value="Unassembled WGS sequence"/>
</dbReference>
<evidence type="ECO:0000256" key="6">
    <source>
        <dbReference type="SAM" id="MobiDB-lite"/>
    </source>
</evidence>
<keyword evidence="4 7" id="KW-0732">Signal</keyword>
<dbReference type="InterPro" id="IPR010255">
    <property type="entry name" value="Haem_peroxidase_sf"/>
</dbReference>
<evidence type="ECO:0000256" key="1">
    <source>
        <dbReference type="ARBA" id="ARBA00004613"/>
    </source>
</evidence>
<dbReference type="InterPro" id="IPR019791">
    <property type="entry name" value="Haem_peroxidase_animal"/>
</dbReference>
<reference evidence="8 9" key="1">
    <citation type="submission" date="2023-03" db="EMBL/GenBank/DDBJ databases">
        <title>High-quality genome of Scylla paramamosain provides insights in environmental adaptation.</title>
        <authorList>
            <person name="Zhang L."/>
        </authorList>
    </citation>
    <scope>NUCLEOTIDE SEQUENCE [LARGE SCALE GENOMIC DNA]</scope>
    <source>
        <strain evidence="8">LZ_2023a</strain>
        <tissue evidence="8">Muscle</tissue>
    </source>
</reference>
<keyword evidence="3" id="KW-0560">Oxidoreductase</keyword>
<evidence type="ECO:0000256" key="4">
    <source>
        <dbReference type="ARBA" id="ARBA00022729"/>
    </source>
</evidence>
<dbReference type="InterPro" id="IPR037120">
    <property type="entry name" value="Haem_peroxidase_sf_animal"/>
</dbReference>
<evidence type="ECO:0000256" key="5">
    <source>
        <dbReference type="PIRSR" id="PIRSR619791-2"/>
    </source>
</evidence>
<dbReference type="CDD" id="cd09823">
    <property type="entry name" value="peroxinectin_like"/>
    <property type="match status" value="1"/>
</dbReference>
<dbReference type="SUPFAM" id="SSF48113">
    <property type="entry name" value="Heme-dependent peroxidases"/>
    <property type="match status" value="1"/>
</dbReference>
<dbReference type="PROSITE" id="PS50292">
    <property type="entry name" value="PEROXIDASE_3"/>
    <property type="match status" value="1"/>
</dbReference>
<dbReference type="PRINTS" id="PR00457">
    <property type="entry name" value="ANPEROXIDASE"/>
</dbReference>
<protein>
    <submittedName>
        <fullName evidence="8">Uncharacterized protein</fullName>
    </submittedName>
</protein>
<dbReference type="GO" id="GO:0046872">
    <property type="term" value="F:metal ion binding"/>
    <property type="evidence" value="ECO:0007669"/>
    <property type="project" value="UniProtKB-KW"/>
</dbReference>
<keyword evidence="5" id="KW-0479">Metal-binding</keyword>
<dbReference type="AlphaFoldDB" id="A0AAW0T7D1"/>
<dbReference type="FunFam" id="1.10.640.10:FF:000003">
    <property type="entry name" value="chorion peroxidase"/>
    <property type="match status" value="1"/>
</dbReference>
<dbReference type="EMBL" id="JARAKH010000038">
    <property type="protein sequence ID" value="KAK8383339.1"/>
    <property type="molecule type" value="Genomic_DNA"/>
</dbReference>
<proteinExistence type="predicted"/>
<accession>A0AAW0T7D1</accession>
<keyword evidence="5" id="KW-0349">Heme</keyword>
<keyword evidence="5" id="KW-0408">Iron</keyword>
<evidence type="ECO:0000256" key="3">
    <source>
        <dbReference type="ARBA" id="ARBA00022559"/>
    </source>
</evidence>
<evidence type="ECO:0000256" key="7">
    <source>
        <dbReference type="SAM" id="SignalP"/>
    </source>
</evidence>
<dbReference type="Gene3D" id="1.10.640.10">
    <property type="entry name" value="Haem peroxidase domain superfamily, animal type"/>
    <property type="match status" value="1"/>
</dbReference>
<dbReference type="PANTHER" id="PTHR11475">
    <property type="entry name" value="OXIDASE/PEROXIDASE"/>
    <property type="match status" value="1"/>
</dbReference>
<gene>
    <name evidence="8" type="ORF">O3P69_011662</name>
</gene>
<keyword evidence="2" id="KW-0964">Secreted</keyword>
<dbReference type="GO" id="GO:0006979">
    <property type="term" value="P:response to oxidative stress"/>
    <property type="evidence" value="ECO:0007669"/>
    <property type="project" value="InterPro"/>
</dbReference>
<evidence type="ECO:0000313" key="8">
    <source>
        <dbReference type="EMBL" id="KAK8383339.1"/>
    </source>
</evidence>
<feature type="signal peptide" evidence="7">
    <location>
        <begin position="1"/>
        <end position="15"/>
    </location>
</feature>
<comment type="subcellular location">
    <subcellularLocation>
        <location evidence="1">Secreted</location>
    </subcellularLocation>
</comment>
<evidence type="ECO:0000256" key="2">
    <source>
        <dbReference type="ARBA" id="ARBA00022525"/>
    </source>
</evidence>
<organism evidence="8 9">
    <name type="scientific">Scylla paramamosain</name>
    <name type="common">Mud crab</name>
    <dbReference type="NCBI Taxonomy" id="85552"/>
    <lineage>
        <taxon>Eukaryota</taxon>
        <taxon>Metazoa</taxon>
        <taxon>Ecdysozoa</taxon>
        <taxon>Arthropoda</taxon>
        <taxon>Crustacea</taxon>
        <taxon>Multicrustacea</taxon>
        <taxon>Malacostraca</taxon>
        <taxon>Eumalacostraca</taxon>
        <taxon>Eucarida</taxon>
        <taxon>Decapoda</taxon>
        <taxon>Pleocyemata</taxon>
        <taxon>Brachyura</taxon>
        <taxon>Eubrachyura</taxon>
        <taxon>Portunoidea</taxon>
        <taxon>Portunidae</taxon>
        <taxon>Portuninae</taxon>
        <taxon>Scylla</taxon>
    </lineage>
</organism>
<dbReference type="PANTHER" id="PTHR11475:SF141">
    <property type="entry name" value="CARDINAL"/>
    <property type="match status" value="1"/>
</dbReference>
<dbReference type="GO" id="GO:0020037">
    <property type="term" value="F:heme binding"/>
    <property type="evidence" value="ECO:0007669"/>
    <property type="project" value="InterPro"/>
</dbReference>
<keyword evidence="9" id="KW-1185">Reference proteome</keyword>
<feature type="region of interest" description="Disordered" evidence="6">
    <location>
        <begin position="80"/>
        <end position="103"/>
    </location>
</feature>
<dbReference type="GO" id="GO:0005576">
    <property type="term" value="C:extracellular region"/>
    <property type="evidence" value="ECO:0007669"/>
    <property type="project" value="UniProtKB-SubCell"/>
</dbReference>
<feature type="chain" id="PRO_5043463411" evidence="7">
    <location>
        <begin position="16"/>
        <end position="798"/>
    </location>
</feature>
<feature type="binding site" description="axial binding residue" evidence="5">
    <location>
        <position position="565"/>
    </location>
    <ligand>
        <name>heme b</name>
        <dbReference type="ChEBI" id="CHEBI:60344"/>
    </ligand>
    <ligandPart>
        <name>Fe</name>
        <dbReference type="ChEBI" id="CHEBI:18248"/>
    </ligandPart>
</feature>
<evidence type="ECO:0000313" key="9">
    <source>
        <dbReference type="Proteomes" id="UP001487740"/>
    </source>
</evidence>
<name>A0AAW0T7D1_SCYPA</name>
<dbReference type="Pfam" id="PF03098">
    <property type="entry name" value="An_peroxidase"/>
    <property type="match status" value="1"/>
</dbReference>
<keyword evidence="3" id="KW-0575">Peroxidase</keyword>